<sequence>MSDRPPKFKVLAYEESPLGLLCLRRWSSLSQPGLVVTEVTLNHEFLMSSHNTASERALADVAVEMHSGGDDHNQGLSVLVGGLGLGYTARAALEHTCVASVEVVEYLPQVIGWLREGLVPLSEELNAEARLAVSQGDAFARLLGEEGPPDEAFDLVLIDIDHSPDDRLPLDAEADTPNRRFYTVEGLRQAKRRLAPHGVLGVWSYAESSPFVDALREVFDEVRVEPIRFENELIDSVETDWLFFARDRA</sequence>
<accession>A0A5C5ZJY7</accession>
<evidence type="ECO:0000313" key="3">
    <source>
        <dbReference type="Proteomes" id="UP000315440"/>
    </source>
</evidence>
<dbReference type="Gene3D" id="3.40.50.150">
    <property type="entry name" value="Vaccinia Virus protein VP39"/>
    <property type="match status" value="1"/>
</dbReference>
<dbReference type="Proteomes" id="UP000315440">
    <property type="component" value="Unassembled WGS sequence"/>
</dbReference>
<proteinExistence type="predicted"/>
<dbReference type="InterPro" id="IPR029063">
    <property type="entry name" value="SAM-dependent_MTases_sf"/>
</dbReference>
<keyword evidence="3" id="KW-1185">Reference proteome</keyword>
<gene>
    <name evidence="2" type="ORF">Mal64_36030</name>
</gene>
<dbReference type="GO" id="GO:0006596">
    <property type="term" value="P:polyamine biosynthetic process"/>
    <property type="evidence" value="ECO:0007669"/>
    <property type="project" value="UniProtKB-KW"/>
</dbReference>
<dbReference type="EMBL" id="SJPQ01000004">
    <property type="protein sequence ID" value="TWT86773.1"/>
    <property type="molecule type" value="Genomic_DNA"/>
</dbReference>
<evidence type="ECO:0000313" key="2">
    <source>
        <dbReference type="EMBL" id="TWT86773.1"/>
    </source>
</evidence>
<dbReference type="SUPFAM" id="SSF53335">
    <property type="entry name" value="S-adenosyl-L-methionine-dependent methyltransferases"/>
    <property type="match status" value="1"/>
</dbReference>
<dbReference type="PANTHER" id="PTHR43317:SF3">
    <property type="entry name" value="BLR2883 PROTEIN"/>
    <property type="match status" value="1"/>
</dbReference>
<protein>
    <submittedName>
        <fullName evidence="2">Spermidine synthase</fullName>
    </submittedName>
</protein>
<organism evidence="2 3">
    <name type="scientific">Pseudobythopirellula maris</name>
    <dbReference type="NCBI Taxonomy" id="2527991"/>
    <lineage>
        <taxon>Bacteria</taxon>
        <taxon>Pseudomonadati</taxon>
        <taxon>Planctomycetota</taxon>
        <taxon>Planctomycetia</taxon>
        <taxon>Pirellulales</taxon>
        <taxon>Lacipirellulaceae</taxon>
        <taxon>Pseudobythopirellula</taxon>
    </lineage>
</organism>
<dbReference type="OrthoDB" id="9793351at2"/>
<keyword evidence="1" id="KW-0620">Polyamine biosynthesis</keyword>
<reference evidence="2 3" key="1">
    <citation type="submission" date="2019-02" db="EMBL/GenBank/DDBJ databases">
        <title>Deep-cultivation of Planctomycetes and their phenomic and genomic characterization uncovers novel biology.</title>
        <authorList>
            <person name="Wiegand S."/>
            <person name="Jogler M."/>
            <person name="Boedeker C."/>
            <person name="Pinto D."/>
            <person name="Vollmers J."/>
            <person name="Rivas-Marin E."/>
            <person name="Kohn T."/>
            <person name="Peeters S.H."/>
            <person name="Heuer A."/>
            <person name="Rast P."/>
            <person name="Oberbeckmann S."/>
            <person name="Bunk B."/>
            <person name="Jeske O."/>
            <person name="Meyerdierks A."/>
            <person name="Storesund J.E."/>
            <person name="Kallscheuer N."/>
            <person name="Luecker S."/>
            <person name="Lage O.M."/>
            <person name="Pohl T."/>
            <person name="Merkel B.J."/>
            <person name="Hornburger P."/>
            <person name="Mueller R.-W."/>
            <person name="Bruemmer F."/>
            <person name="Labrenz M."/>
            <person name="Spormann A.M."/>
            <person name="Op Den Camp H."/>
            <person name="Overmann J."/>
            <person name="Amann R."/>
            <person name="Jetten M.S.M."/>
            <person name="Mascher T."/>
            <person name="Medema M.H."/>
            <person name="Devos D.P."/>
            <person name="Kaster A.-K."/>
            <person name="Ovreas L."/>
            <person name="Rohde M."/>
            <person name="Galperin M.Y."/>
            <person name="Jogler C."/>
        </authorList>
    </citation>
    <scope>NUCLEOTIDE SEQUENCE [LARGE SCALE GENOMIC DNA]</scope>
    <source>
        <strain evidence="2 3">Mal64</strain>
    </source>
</reference>
<dbReference type="AlphaFoldDB" id="A0A5C5ZJY7"/>
<dbReference type="PANTHER" id="PTHR43317">
    <property type="entry name" value="THERMOSPERMINE SYNTHASE ACAULIS5"/>
    <property type="match status" value="1"/>
</dbReference>
<evidence type="ECO:0000256" key="1">
    <source>
        <dbReference type="ARBA" id="ARBA00023115"/>
    </source>
</evidence>
<dbReference type="RefSeq" id="WP_146402829.1">
    <property type="nucleotide sequence ID" value="NZ_SJPQ01000004.1"/>
</dbReference>
<name>A0A5C5ZJY7_9BACT</name>
<comment type="caution">
    <text evidence="2">The sequence shown here is derived from an EMBL/GenBank/DDBJ whole genome shotgun (WGS) entry which is preliminary data.</text>
</comment>